<gene>
    <name evidence="6" type="ORF">UT64_C0009G0021</name>
</gene>
<dbReference type="GO" id="GO:0003735">
    <property type="term" value="F:structural constituent of ribosome"/>
    <property type="evidence" value="ECO:0007669"/>
    <property type="project" value="InterPro"/>
</dbReference>
<dbReference type="Gene3D" id="3.40.50.10490">
    <property type="entry name" value="Glucose-6-phosphate isomerase like protein, domain 1"/>
    <property type="match status" value="1"/>
</dbReference>
<evidence type="ECO:0000256" key="1">
    <source>
        <dbReference type="ARBA" id="ARBA00006242"/>
    </source>
</evidence>
<organism evidence="6 7">
    <name type="scientific">Candidatus Falkowbacteria bacterium GW2011_GWF2_39_8</name>
    <dbReference type="NCBI Taxonomy" id="1618642"/>
    <lineage>
        <taxon>Bacteria</taxon>
        <taxon>Candidatus Falkowiibacteriota</taxon>
    </lineage>
</organism>
<evidence type="ECO:0000313" key="7">
    <source>
        <dbReference type="Proteomes" id="UP000034137"/>
    </source>
</evidence>
<evidence type="ECO:0000256" key="4">
    <source>
        <dbReference type="ARBA" id="ARBA00035256"/>
    </source>
</evidence>
<dbReference type="GO" id="GO:0006412">
    <property type="term" value="P:translation"/>
    <property type="evidence" value="ECO:0007669"/>
    <property type="project" value="InterPro"/>
</dbReference>
<dbReference type="InterPro" id="IPR001865">
    <property type="entry name" value="Ribosomal_uS2"/>
</dbReference>
<evidence type="ECO:0000313" key="6">
    <source>
        <dbReference type="EMBL" id="KKR33409.1"/>
    </source>
</evidence>
<dbReference type="EMBL" id="LBXO01000009">
    <property type="protein sequence ID" value="KKR33409.1"/>
    <property type="molecule type" value="Genomic_DNA"/>
</dbReference>
<dbReference type="InterPro" id="IPR005706">
    <property type="entry name" value="Ribosomal_uS2_bac/mit/plastid"/>
</dbReference>
<dbReference type="SUPFAM" id="SSF52313">
    <property type="entry name" value="Ribosomal protein S2"/>
    <property type="match status" value="1"/>
</dbReference>
<evidence type="ECO:0000256" key="3">
    <source>
        <dbReference type="ARBA" id="ARBA00023274"/>
    </source>
</evidence>
<dbReference type="PANTHER" id="PTHR12534:SF0">
    <property type="entry name" value="SMALL RIBOSOMAL SUBUNIT PROTEIN US2M"/>
    <property type="match status" value="1"/>
</dbReference>
<sequence length="137" mass="15603">MIKFPTVEEMLHAGMHFGHRTSKWHPKMAPFIFTSRNGVHVIDLSKTRKQLKIALDFIEKSVAEGKTILLVGTKTQVKEHIKRIAEEVGVPYVNEGWLGGALTNFTIIKKAISKYVTLRAEKEAGKLDKYTKKERLE</sequence>
<dbReference type="HAMAP" id="MF_00291_B">
    <property type="entry name" value="Ribosomal_uS2_B"/>
    <property type="match status" value="1"/>
</dbReference>
<reference evidence="6 7" key="1">
    <citation type="journal article" date="2015" name="Nature">
        <title>rRNA introns, odd ribosomes, and small enigmatic genomes across a large radiation of phyla.</title>
        <authorList>
            <person name="Brown C.T."/>
            <person name="Hug L.A."/>
            <person name="Thomas B.C."/>
            <person name="Sharon I."/>
            <person name="Castelle C.J."/>
            <person name="Singh A."/>
            <person name="Wilkins M.J."/>
            <person name="Williams K.H."/>
            <person name="Banfield J.F."/>
        </authorList>
    </citation>
    <scope>NUCLEOTIDE SEQUENCE [LARGE SCALE GENOMIC DNA]</scope>
</reference>
<keyword evidence="2 6" id="KW-0689">Ribosomal protein</keyword>
<evidence type="ECO:0000256" key="2">
    <source>
        <dbReference type="ARBA" id="ARBA00022980"/>
    </source>
</evidence>
<comment type="similarity">
    <text evidence="1">Belongs to the universal ribosomal protein uS2 family.</text>
</comment>
<protein>
    <recommendedName>
        <fullName evidence="4">Small ribosomal subunit protein uS2</fullName>
    </recommendedName>
    <alternativeName>
        <fullName evidence="5">30S ribosomal protein S2</fullName>
    </alternativeName>
</protein>
<evidence type="ECO:0000256" key="5">
    <source>
        <dbReference type="ARBA" id="ARBA00035518"/>
    </source>
</evidence>
<dbReference type="InterPro" id="IPR023591">
    <property type="entry name" value="Ribosomal_uS2_flav_dom_sf"/>
</dbReference>
<feature type="non-terminal residue" evidence="6">
    <location>
        <position position="137"/>
    </location>
</feature>
<dbReference type="NCBIfam" id="TIGR01011">
    <property type="entry name" value="rpsB_bact"/>
    <property type="match status" value="1"/>
</dbReference>
<dbReference type="PANTHER" id="PTHR12534">
    <property type="entry name" value="30S RIBOSOMAL PROTEIN S2 PROKARYOTIC AND ORGANELLAR"/>
    <property type="match status" value="1"/>
</dbReference>
<comment type="caution">
    <text evidence="6">The sequence shown here is derived from an EMBL/GenBank/DDBJ whole genome shotgun (WGS) entry which is preliminary data.</text>
</comment>
<dbReference type="PRINTS" id="PR00395">
    <property type="entry name" value="RIBOSOMALS2"/>
</dbReference>
<dbReference type="Proteomes" id="UP000034137">
    <property type="component" value="Unassembled WGS sequence"/>
</dbReference>
<dbReference type="GO" id="GO:0022627">
    <property type="term" value="C:cytosolic small ribosomal subunit"/>
    <property type="evidence" value="ECO:0007669"/>
    <property type="project" value="TreeGrafter"/>
</dbReference>
<dbReference type="CDD" id="cd01425">
    <property type="entry name" value="RPS2"/>
    <property type="match status" value="1"/>
</dbReference>
<keyword evidence="3" id="KW-0687">Ribonucleoprotein</keyword>
<name>A0A0G0PZ46_9BACT</name>
<dbReference type="AlphaFoldDB" id="A0A0G0PZ46"/>
<dbReference type="Pfam" id="PF00318">
    <property type="entry name" value="Ribosomal_S2"/>
    <property type="match status" value="1"/>
</dbReference>
<accession>A0A0G0PZ46</accession>
<proteinExistence type="inferred from homology"/>